<dbReference type="GO" id="GO:0006629">
    <property type="term" value="P:lipid metabolic process"/>
    <property type="evidence" value="ECO:0007669"/>
    <property type="project" value="InterPro"/>
</dbReference>
<dbReference type="PANTHER" id="PTHR46211">
    <property type="entry name" value="GLYCEROPHOSPHORYL DIESTER PHOSPHODIESTERASE"/>
    <property type="match status" value="1"/>
</dbReference>
<dbReference type="PANTHER" id="PTHR46211:SF1">
    <property type="entry name" value="GLYCEROPHOSPHODIESTER PHOSPHODIESTERASE, CYTOPLASMIC"/>
    <property type="match status" value="1"/>
</dbReference>
<protein>
    <submittedName>
        <fullName evidence="2">Glycerophosphoryl diester phosphodiesterase</fullName>
    </submittedName>
</protein>
<keyword evidence="3" id="KW-1185">Reference proteome</keyword>
<dbReference type="Proteomes" id="UP000187464">
    <property type="component" value="Chromosome I"/>
</dbReference>
<dbReference type="InterPro" id="IPR030395">
    <property type="entry name" value="GP_PDE_dom"/>
</dbReference>
<evidence type="ECO:0000313" key="3">
    <source>
        <dbReference type="Proteomes" id="UP000187464"/>
    </source>
</evidence>
<organism evidence="2 3">
    <name type="scientific">Proteiniphilum saccharofermentans</name>
    <dbReference type="NCBI Taxonomy" id="1642647"/>
    <lineage>
        <taxon>Bacteria</taxon>
        <taxon>Pseudomonadati</taxon>
        <taxon>Bacteroidota</taxon>
        <taxon>Bacteroidia</taxon>
        <taxon>Bacteroidales</taxon>
        <taxon>Dysgonomonadaceae</taxon>
        <taxon>Proteiniphilum</taxon>
    </lineage>
</organism>
<reference evidence="2 3" key="1">
    <citation type="submission" date="2016-08" db="EMBL/GenBank/DDBJ databases">
        <authorList>
            <person name="Seilhamer J.J."/>
        </authorList>
    </citation>
    <scope>NUCLEOTIDE SEQUENCE [LARGE SCALE GENOMIC DNA]</scope>
    <source>
        <strain evidence="2">M3/6</strain>
    </source>
</reference>
<dbReference type="InterPro" id="IPR017946">
    <property type="entry name" value="PLC-like_Pdiesterase_TIM-brl"/>
</dbReference>
<accession>A0A1R3T999</accession>
<evidence type="ECO:0000313" key="2">
    <source>
        <dbReference type="EMBL" id="SCD20114.1"/>
    </source>
</evidence>
<sequence>MKRNTLFLAWILLIFGTISIQAQQIIAHRGFWKTDGSAQNSIAALMKADSVRVYGSEVDIWLSSDGIPVVNHDADVTLDGEKLIVQDTPASILRKVKLANGEPLPTMEEYLDAFSQCKHTKLIIEFKTHRAKEREDELAEKVIDMVHKRGLQDRVEYISFGINFVQQVRKLDPNAPVYYLNGDLSPGVLATMGLSGFDYHFNVLYQKPEWVKEAHALGQKVNVWTVNKPEDIQKTIDLKVDYITTDEPLLVKEILQAQ</sequence>
<dbReference type="GO" id="GO:0008081">
    <property type="term" value="F:phosphoric diester hydrolase activity"/>
    <property type="evidence" value="ECO:0007669"/>
    <property type="project" value="InterPro"/>
</dbReference>
<dbReference type="AlphaFoldDB" id="A0A1R3T999"/>
<feature type="domain" description="GP-PDE" evidence="1">
    <location>
        <begin position="23"/>
        <end position="255"/>
    </location>
</feature>
<dbReference type="STRING" id="1642647.PSM36_1291"/>
<evidence type="ECO:0000259" key="1">
    <source>
        <dbReference type="PROSITE" id="PS51704"/>
    </source>
</evidence>
<dbReference type="SUPFAM" id="SSF51695">
    <property type="entry name" value="PLC-like phosphodiesterases"/>
    <property type="match status" value="1"/>
</dbReference>
<dbReference type="Pfam" id="PF03009">
    <property type="entry name" value="GDPD"/>
    <property type="match status" value="1"/>
</dbReference>
<name>A0A1R3T999_9BACT</name>
<dbReference type="EMBL" id="LT605205">
    <property type="protein sequence ID" value="SCD20114.1"/>
    <property type="molecule type" value="Genomic_DNA"/>
</dbReference>
<dbReference type="Gene3D" id="3.20.20.190">
    <property type="entry name" value="Phosphatidylinositol (PI) phosphodiesterase"/>
    <property type="match status" value="1"/>
</dbReference>
<dbReference type="RefSeq" id="WP_076929886.1">
    <property type="nucleotide sequence ID" value="NZ_LT605205.1"/>
</dbReference>
<gene>
    <name evidence="2" type="ORF">PSM36_1291</name>
</gene>
<dbReference type="KEGG" id="psac:PSM36_1291"/>
<proteinExistence type="predicted"/>
<dbReference type="PROSITE" id="PS51704">
    <property type="entry name" value="GP_PDE"/>
    <property type="match status" value="1"/>
</dbReference>